<evidence type="ECO:0000256" key="3">
    <source>
        <dbReference type="ARBA" id="ARBA00023015"/>
    </source>
</evidence>
<dbReference type="PANTHER" id="PTHR46577:SF1">
    <property type="entry name" value="HTH-TYPE TRANSCRIPTIONAL REGULATORY PROTEIN GABR"/>
    <property type="match status" value="1"/>
</dbReference>
<dbReference type="PANTHER" id="PTHR46577">
    <property type="entry name" value="HTH-TYPE TRANSCRIPTIONAL REGULATORY PROTEIN GABR"/>
    <property type="match status" value="1"/>
</dbReference>
<dbReference type="InterPro" id="IPR004839">
    <property type="entry name" value="Aminotransferase_I/II_large"/>
</dbReference>
<evidence type="ECO:0000256" key="4">
    <source>
        <dbReference type="ARBA" id="ARBA00023125"/>
    </source>
</evidence>
<comment type="caution">
    <text evidence="8">The sequence shown here is derived from an EMBL/GenBank/DDBJ whole genome shotgun (WGS) entry which is preliminary data.</text>
</comment>
<dbReference type="GO" id="GO:0003700">
    <property type="term" value="F:DNA-binding transcription factor activity"/>
    <property type="evidence" value="ECO:0007669"/>
    <property type="project" value="InterPro"/>
</dbReference>
<evidence type="ECO:0000259" key="6">
    <source>
        <dbReference type="PROSITE" id="PS50949"/>
    </source>
</evidence>
<dbReference type="AlphaFoldDB" id="A0A7Y4L1N4"/>
<dbReference type="InterPro" id="IPR015424">
    <property type="entry name" value="PyrdxlP-dep_Trfase"/>
</dbReference>
<comment type="similarity">
    <text evidence="1">In the C-terminal section; belongs to the class-I pyridoxal-phosphate-dependent aminotransferase family.</text>
</comment>
<dbReference type="Pfam" id="PF00155">
    <property type="entry name" value="Aminotran_1_2"/>
    <property type="match status" value="1"/>
</dbReference>
<dbReference type="InterPro" id="IPR036390">
    <property type="entry name" value="WH_DNA-bd_sf"/>
</dbReference>
<dbReference type="Proteomes" id="UP000553957">
    <property type="component" value="Unassembled WGS sequence"/>
</dbReference>
<accession>A0A7Y4L1N4</accession>
<dbReference type="RefSeq" id="WP_171674334.1">
    <property type="nucleotide sequence ID" value="NZ_BAAAGT010000001.1"/>
</dbReference>
<protein>
    <submittedName>
        <fullName evidence="7">GntR family transcriptional regulator/MocR family aminotransferase</fullName>
    </submittedName>
    <submittedName>
        <fullName evidence="8">PLP-dependent aminotransferase family protein</fullName>
    </submittedName>
</protein>
<evidence type="ECO:0000313" key="8">
    <source>
        <dbReference type="EMBL" id="NOL41862.1"/>
    </source>
</evidence>
<reference evidence="7 10" key="2">
    <citation type="submission" date="2020-08" db="EMBL/GenBank/DDBJ databases">
        <title>Sequencing the genomes of 1000 actinobacteria strains.</title>
        <authorList>
            <person name="Klenk H.-P."/>
        </authorList>
    </citation>
    <scope>NUCLEOTIDE SEQUENCE [LARGE SCALE GENOMIC DNA]</scope>
    <source>
        <strain evidence="7 10">DSM 15626</strain>
    </source>
</reference>
<proteinExistence type="inferred from homology"/>
<dbReference type="InterPro" id="IPR036388">
    <property type="entry name" value="WH-like_DNA-bd_sf"/>
</dbReference>
<keyword evidence="8" id="KW-0032">Aminotransferase</keyword>
<dbReference type="SUPFAM" id="SSF53383">
    <property type="entry name" value="PLP-dependent transferases"/>
    <property type="match status" value="1"/>
</dbReference>
<keyword evidence="4" id="KW-0238">DNA-binding</keyword>
<evidence type="ECO:0000313" key="9">
    <source>
        <dbReference type="Proteomes" id="UP000534306"/>
    </source>
</evidence>
<dbReference type="SUPFAM" id="SSF46785">
    <property type="entry name" value="Winged helix' DNA-binding domain"/>
    <property type="match status" value="1"/>
</dbReference>
<dbReference type="GO" id="GO:0030170">
    <property type="term" value="F:pyridoxal phosphate binding"/>
    <property type="evidence" value="ECO:0007669"/>
    <property type="project" value="InterPro"/>
</dbReference>
<feature type="domain" description="HTH gntR-type" evidence="6">
    <location>
        <begin position="15"/>
        <end position="83"/>
    </location>
</feature>
<evidence type="ECO:0000313" key="10">
    <source>
        <dbReference type="Proteomes" id="UP000553957"/>
    </source>
</evidence>
<dbReference type="EMBL" id="JACHKF010000001">
    <property type="protein sequence ID" value="MBB6565598.1"/>
    <property type="molecule type" value="Genomic_DNA"/>
</dbReference>
<evidence type="ECO:0000313" key="7">
    <source>
        <dbReference type="EMBL" id="MBB6565598.1"/>
    </source>
</evidence>
<dbReference type="InterPro" id="IPR015421">
    <property type="entry name" value="PyrdxlP-dep_Trfase_major"/>
</dbReference>
<dbReference type="EMBL" id="JABJRC010000003">
    <property type="protein sequence ID" value="NOL41862.1"/>
    <property type="molecule type" value="Genomic_DNA"/>
</dbReference>
<dbReference type="GO" id="GO:0003677">
    <property type="term" value="F:DNA binding"/>
    <property type="evidence" value="ECO:0007669"/>
    <property type="project" value="UniProtKB-KW"/>
</dbReference>
<dbReference type="InterPro" id="IPR000524">
    <property type="entry name" value="Tscrpt_reg_HTH_GntR"/>
</dbReference>
<reference evidence="8 9" key="1">
    <citation type="submission" date="2020-05" db="EMBL/GenBank/DDBJ databases">
        <title>Genome sequence of Kribbella sandramycini ATCC 39419.</title>
        <authorList>
            <person name="Maclea K.S."/>
            <person name="Fair J.L."/>
        </authorList>
    </citation>
    <scope>NUCLEOTIDE SEQUENCE [LARGE SCALE GENOMIC DNA]</scope>
    <source>
        <strain evidence="8 9">ATCC 39419</strain>
    </source>
</reference>
<evidence type="ECO:0000256" key="1">
    <source>
        <dbReference type="ARBA" id="ARBA00005384"/>
    </source>
</evidence>
<keyword evidence="8" id="KW-0808">Transferase</keyword>
<sequence length="474" mass="51631">MQTSLPLVVDRSGSLPLHLQLAEQFRAAVLDGRLQAGHRLPSTRDLAKQLSVARAVAQAAYDQLQAEGWIEGRTGAGTFVTDVAPLRPAERRRTASAPEPERELLTLRPGIPYIDPTPDPGWRRAWREVSTQSPPRGYDDAAGLPALRTALAEHVGRVRGIACAPENILITDGTVHGLRLLLTVTQRPGDRIAIEDPGYLNAVVAARDHGLRIVDVPVDRDGLRVAELPDDLAAVYVTPSHQYPLGGRLPVARRNELIRWARRTNALLIEDDYDSEFRFDVAPLPALAQLDLDRVVHLGTLSKTLSPALRLGWLVAAAPTVDRLAAFRADSGDWPGWPMQAALLAMLRDGYLDQAIRKHRRRYADRRTQACAALAPYGRVVGQEAGLHITLLLPNHLDDRTLATQARAAGLDLAPLSDYRRTTPGPPGLVIGYATPTTPDLHKALTILTTLLAHPQPPLDGLTHQTAGRPTASD</sequence>
<dbReference type="SMART" id="SM00345">
    <property type="entry name" value="HTH_GNTR"/>
    <property type="match status" value="1"/>
</dbReference>
<dbReference type="PRINTS" id="PR00035">
    <property type="entry name" value="HTHGNTR"/>
</dbReference>
<dbReference type="InterPro" id="IPR051446">
    <property type="entry name" value="HTH_trans_reg/aminotransferase"/>
</dbReference>
<dbReference type="CDD" id="cd07377">
    <property type="entry name" value="WHTH_GntR"/>
    <property type="match status" value="1"/>
</dbReference>
<dbReference type="PROSITE" id="PS50949">
    <property type="entry name" value="HTH_GNTR"/>
    <property type="match status" value="1"/>
</dbReference>
<keyword evidence="9" id="KW-1185">Reference proteome</keyword>
<dbReference type="Gene3D" id="3.40.640.10">
    <property type="entry name" value="Type I PLP-dependent aspartate aminotransferase-like (Major domain)"/>
    <property type="match status" value="1"/>
</dbReference>
<dbReference type="Proteomes" id="UP000534306">
    <property type="component" value="Unassembled WGS sequence"/>
</dbReference>
<dbReference type="GO" id="GO:0008483">
    <property type="term" value="F:transaminase activity"/>
    <property type="evidence" value="ECO:0007669"/>
    <property type="project" value="UniProtKB-KW"/>
</dbReference>
<name>A0A7Y4L1N4_9ACTN</name>
<dbReference type="CDD" id="cd00609">
    <property type="entry name" value="AAT_like"/>
    <property type="match status" value="1"/>
</dbReference>
<dbReference type="Gene3D" id="1.10.10.10">
    <property type="entry name" value="Winged helix-like DNA-binding domain superfamily/Winged helix DNA-binding domain"/>
    <property type="match status" value="1"/>
</dbReference>
<keyword evidence="3" id="KW-0805">Transcription regulation</keyword>
<keyword evidence="2" id="KW-0663">Pyridoxal phosphate</keyword>
<gene>
    <name evidence="7" type="ORF">HNR71_001235</name>
    <name evidence="8" type="ORF">HPO96_16570</name>
</gene>
<evidence type="ECO:0000256" key="5">
    <source>
        <dbReference type="ARBA" id="ARBA00023163"/>
    </source>
</evidence>
<dbReference type="Pfam" id="PF00392">
    <property type="entry name" value="GntR"/>
    <property type="match status" value="1"/>
</dbReference>
<keyword evidence="5" id="KW-0804">Transcription</keyword>
<evidence type="ECO:0000256" key="2">
    <source>
        <dbReference type="ARBA" id="ARBA00022898"/>
    </source>
</evidence>
<organism evidence="8 9">
    <name type="scientific">Kribbella sandramycini</name>
    <dbReference type="NCBI Taxonomy" id="60450"/>
    <lineage>
        <taxon>Bacteria</taxon>
        <taxon>Bacillati</taxon>
        <taxon>Actinomycetota</taxon>
        <taxon>Actinomycetes</taxon>
        <taxon>Propionibacteriales</taxon>
        <taxon>Kribbellaceae</taxon>
        <taxon>Kribbella</taxon>
    </lineage>
</organism>